<evidence type="ECO:0000313" key="2">
    <source>
        <dbReference type="Proteomes" id="UP000182498"/>
    </source>
</evidence>
<dbReference type="EMBL" id="FAUH01000018">
    <property type="protein sequence ID" value="CUU67111.1"/>
    <property type="molecule type" value="Genomic_DNA"/>
</dbReference>
<accession>A0A0X2NQX4</accession>
<dbReference type="RefSeq" id="WP_073884623.1">
    <property type="nucleotide sequence ID" value="NZ_FAUH01000018.1"/>
</dbReference>
<dbReference type="Proteomes" id="UP000182498">
    <property type="component" value="Unassembled WGS sequence"/>
</dbReference>
<gene>
    <name evidence="1" type="ORF">CVAR292_02465</name>
</gene>
<reference evidence="2" key="1">
    <citation type="submission" date="2015-11" db="EMBL/GenBank/DDBJ databases">
        <authorList>
            <person name="Dugat-Bony E."/>
        </authorList>
    </citation>
    <scope>NUCLEOTIDE SEQUENCE [LARGE SCALE GENOMIC DNA]</scope>
    <source>
        <strain evidence="2">Mu292</strain>
    </source>
</reference>
<dbReference type="AlphaFoldDB" id="A0A0X2NQX4"/>
<protein>
    <submittedName>
        <fullName evidence="1">Uncharacterized protein</fullName>
    </submittedName>
</protein>
<organism evidence="1 2">
    <name type="scientific">Corynebacterium variabile</name>
    <dbReference type="NCBI Taxonomy" id="1727"/>
    <lineage>
        <taxon>Bacteria</taxon>
        <taxon>Bacillati</taxon>
        <taxon>Actinomycetota</taxon>
        <taxon>Actinomycetes</taxon>
        <taxon>Mycobacteriales</taxon>
        <taxon>Corynebacteriaceae</taxon>
        <taxon>Corynebacterium</taxon>
    </lineage>
</organism>
<proteinExistence type="predicted"/>
<name>A0A0X2NQX4_9CORY</name>
<keyword evidence="2" id="KW-1185">Reference proteome</keyword>
<evidence type="ECO:0000313" key="1">
    <source>
        <dbReference type="EMBL" id="CUU67111.1"/>
    </source>
</evidence>
<sequence>MTPTPELPAVVRAIDAVTAEHIDPDTTPGTVRWAAAVAVQNLRDSARLFEDCLTDLETVS</sequence>